<dbReference type="EMBL" id="UOEK01000135">
    <property type="protein sequence ID" value="VAV98234.1"/>
    <property type="molecule type" value="Genomic_DNA"/>
</dbReference>
<organism evidence="2">
    <name type="scientific">hydrothermal vent metagenome</name>
    <dbReference type="NCBI Taxonomy" id="652676"/>
    <lineage>
        <taxon>unclassified sequences</taxon>
        <taxon>metagenomes</taxon>
        <taxon>ecological metagenomes</taxon>
    </lineage>
</organism>
<evidence type="ECO:0000259" key="1">
    <source>
        <dbReference type="PROSITE" id="PS51272"/>
    </source>
</evidence>
<name>A0A3B0RWK4_9ZZZZ</name>
<reference evidence="2" key="1">
    <citation type="submission" date="2018-06" db="EMBL/GenBank/DDBJ databases">
        <authorList>
            <person name="Zhirakovskaya E."/>
        </authorList>
    </citation>
    <scope>NUCLEOTIDE SEQUENCE</scope>
</reference>
<sequence length="532" mass="57277">TIGDTGGPLSWIIIEGLTIRNGRWGVDAQHTQNIVISNNKITDVDYGVLNRRDAANEINQTVCDNTIVGRTVWPNTGIPGERGIDLRGTGNVVCYNTVQYFGDCVSLQPFTGRSWGNDVYGNDASFCVDDGIEIDYNEANVRVWNNRVTNARMGVSVQPIAGGPAYIFRNQLFNIQSEPIKMHNQTTGFIVAQNTGVKTGNGYGDAGSMWRNATLRNNVFLGTEYAFEFITVPDEGFRDFDYNAWGTARTAPPLFKWNNVRYDTVGDLPAGVEDNGIAIGFADLVNATLPSNWNVAAGTYDLRPTSMSAVIDAGTSLRNLNDGTALNGAPDIGALEYGAPLPTYGPRTDTPGGRFIDVPGDSVFFETIEWLAQQGITKGCNPPTNDRYCPGSLVTRAQMATFIVRAFDLPAGATASFVDTSGSVHLTAIEALAEAGITKGCNPPANDRFCPDSPVTRAQMATFLTRVLNLAPGTPDRFLDTSGSVHLTAIEALAEAGITKGCNPPANDRFCPDSPVTREQMSAFLQRSVTLP</sequence>
<feature type="domain" description="SLH" evidence="1">
    <location>
        <begin position="351"/>
        <end position="411"/>
    </location>
</feature>
<dbReference type="InterPro" id="IPR001119">
    <property type="entry name" value="SLH_dom"/>
</dbReference>
<dbReference type="InterPro" id="IPR011050">
    <property type="entry name" value="Pectin_lyase_fold/virulence"/>
</dbReference>
<dbReference type="Pfam" id="PF00395">
    <property type="entry name" value="SLH"/>
    <property type="match status" value="2"/>
</dbReference>
<protein>
    <submittedName>
        <fullName evidence="2">Pectate lyase</fullName>
        <ecNumber evidence="2">4.2.2.2</ecNumber>
    </submittedName>
</protein>
<dbReference type="SMART" id="SM00710">
    <property type="entry name" value="PbH1"/>
    <property type="match status" value="6"/>
</dbReference>
<dbReference type="SUPFAM" id="SSF51126">
    <property type="entry name" value="Pectin lyase-like"/>
    <property type="match status" value="1"/>
</dbReference>
<gene>
    <name evidence="2" type="ORF">MNBD_ACTINO02-2448</name>
</gene>
<dbReference type="Gene3D" id="2.160.20.10">
    <property type="entry name" value="Single-stranded right-handed beta-helix, Pectin lyase-like"/>
    <property type="match status" value="1"/>
</dbReference>
<evidence type="ECO:0000313" key="2">
    <source>
        <dbReference type="EMBL" id="VAV98234.1"/>
    </source>
</evidence>
<dbReference type="PROSITE" id="PS51272">
    <property type="entry name" value="SLH"/>
    <property type="match status" value="2"/>
</dbReference>
<accession>A0A3B0RWK4</accession>
<dbReference type="InterPro" id="IPR012334">
    <property type="entry name" value="Pectin_lyas_fold"/>
</dbReference>
<feature type="domain" description="SLH" evidence="1">
    <location>
        <begin position="412"/>
        <end position="478"/>
    </location>
</feature>
<dbReference type="AlphaFoldDB" id="A0A3B0RWK4"/>
<keyword evidence="2" id="KW-0456">Lyase</keyword>
<feature type="non-terminal residue" evidence="2">
    <location>
        <position position="1"/>
    </location>
</feature>
<dbReference type="GO" id="GO:0030570">
    <property type="term" value="F:pectate lyase activity"/>
    <property type="evidence" value="ECO:0007669"/>
    <property type="project" value="UniProtKB-EC"/>
</dbReference>
<proteinExistence type="predicted"/>
<dbReference type="InterPro" id="IPR006626">
    <property type="entry name" value="PbH1"/>
</dbReference>
<dbReference type="EC" id="4.2.2.2" evidence="2"/>